<feature type="domain" description="Stress-response A/B barrel" evidence="2">
    <location>
        <begin position="37"/>
        <end position="131"/>
    </location>
</feature>
<dbReference type="PANTHER" id="PTHR33178">
    <property type="match status" value="1"/>
</dbReference>
<accession>A0A286RJP7</accession>
<dbReference type="EMBL" id="CP018477">
    <property type="protein sequence ID" value="ASV76174.1"/>
    <property type="molecule type" value="Genomic_DNA"/>
</dbReference>
<dbReference type="PROSITE" id="PS51502">
    <property type="entry name" value="S_R_A_B_BARREL"/>
    <property type="match status" value="1"/>
</dbReference>
<dbReference type="Pfam" id="PF07876">
    <property type="entry name" value="Dabb"/>
    <property type="match status" value="1"/>
</dbReference>
<dbReference type="Gene3D" id="3.30.70.100">
    <property type="match status" value="1"/>
</dbReference>
<proteinExistence type="predicted"/>
<protein>
    <submittedName>
        <fullName evidence="3">Stress responsive alpha-beta barrel domain protein Dabb</fullName>
    </submittedName>
</protein>
<dbReference type="InterPro" id="IPR011008">
    <property type="entry name" value="Dimeric_a/b-barrel"/>
</dbReference>
<evidence type="ECO:0000313" key="3">
    <source>
        <dbReference type="EMBL" id="ASV76174.1"/>
    </source>
</evidence>
<dbReference type="SUPFAM" id="SSF54909">
    <property type="entry name" value="Dimeric alpha+beta barrel"/>
    <property type="match status" value="1"/>
</dbReference>
<dbReference type="PANTHER" id="PTHR33178:SF10">
    <property type="entry name" value="STRESS-RESPONSE A_B BARREL DOMAIN-CONTAINING PROTEIN"/>
    <property type="match status" value="1"/>
</dbReference>
<dbReference type="AlphaFoldDB" id="A0A286RJP7"/>
<name>A0A286RJP7_9BACT</name>
<keyword evidence="4" id="KW-1185">Reference proteome</keyword>
<reference evidence="3 4" key="1">
    <citation type="journal article" name="Front. Microbiol.">
        <title>Sugar Metabolism of the First Thermophilic Planctomycete Thermogutta terrifontis: Comparative Genomic and Transcriptomic Approaches.</title>
        <authorList>
            <person name="Elcheninov A.G."/>
            <person name="Menzel P."/>
            <person name="Gudbergsdottir S.R."/>
            <person name="Slesarev A.I."/>
            <person name="Kadnikov V.V."/>
            <person name="Krogh A."/>
            <person name="Bonch-Osmolovskaya E.A."/>
            <person name="Peng X."/>
            <person name="Kublanov I.V."/>
        </authorList>
    </citation>
    <scope>NUCLEOTIDE SEQUENCE [LARGE SCALE GENOMIC DNA]</scope>
    <source>
        <strain evidence="3 4">R1</strain>
    </source>
</reference>
<dbReference type="Proteomes" id="UP000215086">
    <property type="component" value="Chromosome"/>
</dbReference>
<dbReference type="KEGG" id="ttf:THTE_3573"/>
<evidence type="ECO:0000313" key="4">
    <source>
        <dbReference type="Proteomes" id="UP000215086"/>
    </source>
</evidence>
<organism evidence="3 4">
    <name type="scientific">Thermogutta terrifontis</name>
    <dbReference type="NCBI Taxonomy" id="1331910"/>
    <lineage>
        <taxon>Bacteria</taxon>
        <taxon>Pseudomonadati</taxon>
        <taxon>Planctomycetota</taxon>
        <taxon>Planctomycetia</taxon>
        <taxon>Pirellulales</taxon>
        <taxon>Thermoguttaceae</taxon>
        <taxon>Thermogutta</taxon>
    </lineage>
</organism>
<dbReference type="RefSeq" id="WP_095416021.1">
    <property type="nucleotide sequence ID" value="NZ_CP018477.1"/>
</dbReference>
<dbReference type="InterPro" id="IPR013097">
    <property type="entry name" value="Dabb"/>
</dbReference>
<comment type="subunit">
    <text evidence="1">Homodimer.</text>
</comment>
<gene>
    <name evidence="3" type="ORF">THTE_3573</name>
</gene>
<dbReference type="InterPro" id="IPR044662">
    <property type="entry name" value="HS1/DABB1-like"/>
</dbReference>
<evidence type="ECO:0000259" key="2">
    <source>
        <dbReference type="PROSITE" id="PS51502"/>
    </source>
</evidence>
<dbReference type="OrthoDB" id="9808130at2"/>
<sequence length="135" mass="15273">MKRLTVGLVLVAILLSALTVWKSSAISEEKYSHAGQLRHVVLFKFKEGTSKADIEKVEKAFATLPKKIPQIAGFEWGTDCSTENLSQGFTHCFILTFKSEKDRDAYLPHPEHQAFAKMVGQYLDKVLVIDYIVRE</sequence>
<evidence type="ECO:0000256" key="1">
    <source>
        <dbReference type="ARBA" id="ARBA00011738"/>
    </source>
</evidence>
<dbReference type="SMART" id="SM00886">
    <property type="entry name" value="Dabb"/>
    <property type="match status" value="1"/>
</dbReference>